<keyword evidence="2" id="KW-1185">Reference proteome</keyword>
<accession>A0AAV7PXG1</accession>
<sequence>MRACNLLRQLRVPSDTQAPKADRKNFRSAHSACAPIGTERGLCPLYSELTLTKQPAPAPHRQKRGKNK</sequence>
<evidence type="ECO:0000313" key="1">
    <source>
        <dbReference type="EMBL" id="KAJ1131629.1"/>
    </source>
</evidence>
<reference evidence="1" key="1">
    <citation type="journal article" date="2022" name="bioRxiv">
        <title>Sequencing and chromosome-scale assembly of the giantPleurodeles waltlgenome.</title>
        <authorList>
            <person name="Brown T."/>
            <person name="Elewa A."/>
            <person name="Iarovenko S."/>
            <person name="Subramanian E."/>
            <person name="Araus A.J."/>
            <person name="Petzold A."/>
            <person name="Susuki M."/>
            <person name="Suzuki K.-i.T."/>
            <person name="Hayashi T."/>
            <person name="Toyoda A."/>
            <person name="Oliveira C."/>
            <person name="Osipova E."/>
            <person name="Leigh N.D."/>
            <person name="Simon A."/>
            <person name="Yun M.H."/>
        </authorList>
    </citation>
    <scope>NUCLEOTIDE SEQUENCE</scope>
    <source>
        <strain evidence="1">20211129_DDA</strain>
        <tissue evidence="1">Liver</tissue>
    </source>
</reference>
<gene>
    <name evidence="1" type="ORF">NDU88_009964</name>
</gene>
<organism evidence="1 2">
    <name type="scientific">Pleurodeles waltl</name>
    <name type="common">Iberian ribbed newt</name>
    <dbReference type="NCBI Taxonomy" id="8319"/>
    <lineage>
        <taxon>Eukaryota</taxon>
        <taxon>Metazoa</taxon>
        <taxon>Chordata</taxon>
        <taxon>Craniata</taxon>
        <taxon>Vertebrata</taxon>
        <taxon>Euteleostomi</taxon>
        <taxon>Amphibia</taxon>
        <taxon>Batrachia</taxon>
        <taxon>Caudata</taxon>
        <taxon>Salamandroidea</taxon>
        <taxon>Salamandridae</taxon>
        <taxon>Pleurodelinae</taxon>
        <taxon>Pleurodeles</taxon>
    </lineage>
</organism>
<name>A0AAV7PXG1_PLEWA</name>
<dbReference type="AlphaFoldDB" id="A0AAV7PXG1"/>
<protein>
    <submittedName>
        <fullName evidence="1">Uncharacterized protein</fullName>
    </submittedName>
</protein>
<dbReference type="Proteomes" id="UP001066276">
    <property type="component" value="Chromosome 7"/>
</dbReference>
<dbReference type="EMBL" id="JANPWB010000011">
    <property type="protein sequence ID" value="KAJ1131629.1"/>
    <property type="molecule type" value="Genomic_DNA"/>
</dbReference>
<evidence type="ECO:0000313" key="2">
    <source>
        <dbReference type="Proteomes" id="UP001066276"/>
    </source>
</evidence>
<comment type="caution">
    <text evidence="1">The sequence shown here is derived from an EMBL/GenBank/DDBJ whole genome shotgun (WGS) entry which is preliminary data.</text>
</comment>
<proteinExistence type="predicted"/>